<evidence type="ECO:0008006" key="4">
    <source>
        <dbReference type="Google" id="ProtNLM"/>
    </source>
</evidence>
<evidence type="ECO:0000256" key="1">
    <source>
        <dbReference type="SAM" id="SignalP"/>
    </source>
</evidence>
<keyword evidence="3" id="KW-1185">Reference proteome</keyword>
<evidence type="ECO:0000313" key="2">
    <source>
        <dbReference type="EMBL" id="MBI1619151.1"/>
    </source>
</evidence>
<accession>A0ABS0S8Y8</accession>
<organism evidence="2 3">
    <name type="scientific">Aquamicrobium zhengzhouense</name>
    <dbReference type="NCBI Taxonomy" id="2781738"/>
    <lineage>
        <taxon>Bacteria</taxon>
        <taxon>Pseudomonadati</taxon>
        <taxon>Pseudomonadota</taxon>
        <taxon>Alphaproteobacteria</taxon>
        <taxon>Hyphomicrobiales</taxon>
        <taxon>Phyllobacteriaceae</taxon>
        <taxon>Aquamicrobium</taxon>
    </lineage>
</organism>
<proteinExistence type="predicted"/>
<dbReference type="RefSeq" id="WP_198473226.1">
    <property type="nucleotide sequence ID" value="NZ_JADGMQ010000001.1"/>
</dbReference>
<feature type="chain" id="PRO_5047131600" description="HdeA/HdeB family protein" evidence="1">
    <location>
        <begin position="22"/>
        <end position="100"/>
    </location>
</feature>
<reference evidence="2 3" key="1">
    <citation type="submission" date="2020-10" db="EMBL/GenBank/DDBJ databases">
        <title>Aquamicrobium zhengzhouensis sp. nov., a exopolysaccharide producing bacterium isolated from farmland soil.</title>
        <authorList>
            <person name="Wang X."/>
        </authorList>
    </citation>
    <scope>NUCLEOTIDE SEQUENCE [LARGE SCALE GENOMIC DNA]</scope>
    <source>
        <strain evidence="3">cd-1</strain>
    </source>
</reference>
<gene>
    <name evidence="2" type="ORF">IOD40_00525</name>
</gene>
<evidence type="ECO:0000313" key="3">
    <source>
        <dbReference type="Proteomes" id="UP000601789"/>
    </source>
</evidence>
<dbReference type="EMBL" id="JADGMQ010000001">
    <property type="protein sequence ID" value="MBI1619151.1"/>
    <property type="molecule type" value="Genomic_DNA"/>
</dbReference>
<keyword evidence="1" id="KW-0732">Signal</keyword>
<comment type="caution">
    <text evidence="2">The sequence shown here is derived from an EMBL/GenBank/DDBJ whole genome shotgun (WGS) entry which is preliminary data.</text>
</comment>
<protein>
    <recommendedName>
        <fullName evidence="4">HdeA/HdeB family protein</fullName>
    </recommendedName>
</protein>
<name>A0ABS0S8Y8_9HYPH</name>
<dbReference type="Proteomes" id="UP000601789">
    <property type="component" value="Unassembled WGS sequence"/>
</dbReference>
<feature type="signal peptide" evidence="1">
    <location>
        <begin position="1"/>
        <end position="21"/>
    </location>
</feature>
<sequence>MRGRIATALVFIAAFTAPALAQGRPDARRMTCEQVQELIWQRGAAVVTTGQHTYERFVSARRFCDIPNVPRPRVISTRDTQRCEVYACERDPFEDMFERW</sequence>